<evidence type="ECO:0000256" key="9">
    <source>
        <dbReference type="PIRNR" id="PIRNR016636"/>
    </source>
</evidence>
<dbReference type="InterPro" id="IPR051085">
    <property type="entry name" value="MB_O-acyltransferase"/>
</dbReference>
<dbReference type="InterPro" id="IPR004299">
    <property type="entry name" value="MBOAT_fam"/>
</dbReference>
<keyword evidence="12" id="KW-1185">Reference proteome</keyword>
<evidence type="ECO:0000256" key="10">
    <source>
        <dbReference type="SAM" id="Phobius"/>
    </source>
</evidence>
<dbReference type="PIRSF" id="PIRSF500217">
    <property type="entry name" value="AlgI"/>
    <property type="match status" value="1"/>
</dbReference>
<proteinExistence type="inferred from homology"/>
<evidence type="ECO:0000256" key="8">
    <source>
        <dbReference type="ARBA" id="ARBA00023315"/>
    </source>
</evidence>
<comment type="similarity">
    <text evidence="2 9">Belongs to the membrane-bound acyltransferase family.</text>
</comment>
<dbReference type="InterPro" id="IPR024194">
    <property type="entry name" value="Ac/AlaTfrase_AlgI/DltB"/>
</dbReference>
<evidence type="ECO:0000256" key="3">
    <source>
        <dbReference type="ARBA" id="ARBA00022475"/>
    </source>
</evidence>
<evidence type="ECO:0000256" key="6">
    <source>
        <dbReference type="ARBA" id="ARBA00022989"/>
    </source>
</evidence>
<reference evidence="11" key="1">
    <citation type="submission" date="2018-01" db="EMBL/GenBank/DDBJ databases">
        <title>Genomic characterization of Leptospira inadai serogroup Lyme isolated from captured rat in Brazil and comparative analysis with human reference strain.</title>
        <authorList>
            <person name="Moreno L.Z."/>
            <person name="Loureiro A.P."/>
            <person name="Miraglia F."/>
            <person name="Kremer F.S."/>
            <person name="Eslabao M.R."/>
            <person name="Dellagostin O.A."/>
            <person name="Lilenbaum W."/>
            <person name="Moreno A.M."/>
        </authorList>
    </citation>
    <scope>NUCLEOTIDE SEQUENCE [LARGE SCALE GENOMIC DNA]</scope>
    <source>
        <strain evidence="11">M34/99</strain>
    </source>
</reference>
<dbReference type="EMBL" id="MCRM02000010">
    <property type="protein sequence ID" value="PNV74821.1"/>
    <property type="molecule type" value="Genomic_DNA"/>
</dbReference>
<evidence type="ECO:0000256" key="5">
    <source>
        <dbReference type="ARBA" id="ARBA00022692"/>
    </source>
</evidence>
<name>A0ABX4YHY0_9LEPT</name>
<feature type="transmembrane region" description="Helical" evidence="10">
    <location>
        <begin position="331"/>
        <end position="349"/>
    </location>
</feature>
<accession>A0ABX4YHY0</accession>
<keyword evidence="6 10" id="KW-1133">Transmembrane helix</keyword>
<dbReference type="Pfam" id="PF03062">
    <property type="entry name" value="MBOAT"/>
    <property type="match status" value="1"/>
</dbReference>
<dbReference type="RefSeq" id="WP_010419186.1">
    <property type="nucleotide sequence ID" value="NZ_MCRM02000010.1"/>
</dbReference>
<comment type="caution">
    <text evidence="11">The sequence shown here is derived from an EMBL/GenBank/DDBJ whole genome shotgun (WGS) entry which is preliminary data.</text>
</comment>
<protein>
    <submittedName>
        <fullName evidence="11">MBOAT family protein</fullName>
    </submittedName>
</protein>
<comment type="subcellular location">
    <subcellularLocation>
        <location evidence="1">Cell membrane</location>
        <topology evidence="1">Multi-pass membrane protein</topology>
    </subcellularLocation>
</comment>
<dbReference type="PANTHER" id="PTHR13285:SF23">
    <property type="entry name" value="TEICHOIC ACID D-ALANYLTRANSFERASE"/>
    <property type="match status" value="1"/>
</dbReference>
<keyword evidence="3 9" id="KW-1003">Cell membrane</keyword>
<organism evidence="11 12">
    <name type="scientific">Leptospira inadai serovar Lyme</name>
    <dbReference type="NCBI Taxonomy" id="293084"/>
    <lineage>
        <taxon>Bacteria</taxon>
        <taxon>Pseudomonadati</taxon>
        <taxon>Spirochaetota</taxon>
        <taxon>Spirochaetia</taxon>
        <taxon>Leptospirales</taxon>
        <taxon>Leptospiraceae</taxon>
        <taxon>Leptospira</taxon>
    </lineage>
</organism>
<feature type="transmembrane region" description="Helical" evidence="10">
    <location>
        <begin position="442"/>
        <end position="458"/>
    </location>
</feature>
<dbReference type="PIRSF" id="PIRSF016636">
    <property type="entry name" value="AlgI_DltB"/>
    <property type="match status" value="1"/>
</dbReference>
<feature type="transmembrane region" description="Helical" evidence="10">
    <location>
        <begin position="30"/>
        <end position="59"/>
    </location>
</feature>
<sequence length="499" mass="57272">MLFNSILFLIFFSVVYIIYWLLPDRRRQDFLLFSSAVFYVLGASTIFGGVGFLAHFTAIITANYFAYYRIRTSNHKKRWMISAVLLNVINLGFFKYFYFINRILADITGYPFFEEIPRILKISLPLAVSFYSFQMIASAIDAYRKPEGEILTLKQFFSFVLFFPILIVGPILRMKDFFPNLGNLSPSKEKVVRAGYLMISGLIKKILVADPVANVIAPVFANPGQYDNLSLMLGGFGYTIQVYCDFSGLTDMARSVGLMLGFELPENFKAPLFAPSGRELWQRWHMTLSFWLRDYVYFSLGGSKTGEWRTYLNLIITMTVGGIWHGADYTFIAWGFYWGVILAAERFFVKRFGWDDGESSNRFLNLIRVQIIFVLFSFSAILFRSNSAGKMVQHVAGLIVNLPEKLSGILIANGSSWIDQATSLISGPSPFKLERMENMEKLAYSYLAFLFFHFVQYKPERIRKIGENRIWILVLCAILTVFAITLYSEDSSVCIYCQF</sequence>
<feature type="transmembrane region" description="Helical" evidence="10">
    <location>
        <begin position="79"/>
        <end position="98"/>
    </location>
</feature>
<evidence type="ECO:0000256" key="1">
    <source>
        <dbReference type="ARBA" id="ARBA00004651"/>
    </source>
</evidence>
<dbReference type="Proteomes" id="UP000094669">
    <property type="component" value="Unassembled WGS sequence"/>
</dbReference>
<keyword evidence="7 9" id="KW-0472">Membrane</keyword>
<evidence type="ECO:0000256" key="4">
    <source>
        <dbReference type="ARBA" id="ARBA00022679"/>
    </source>
</evidence>
<dbReference type="PANTHER" id="PTHR13285">
    <property type="entry name" value="ACYLTRANSFERASE"/>
    <property type="match status" value="1"/>
</dbReference>
<evidence type="ECO:0000313" key="12">
    <source>
        <dbReference type="Proteomes" id="UP000094669"/>
    </source>
</evidence>
<dbReference type="InterPro" id="IPR028362">
    <property type="entry name" value="AlgI"/>
</dbReference>
<keyword evidence="4 9" id="KW-0808">Transferase</keyword>
<gene>
    <name evidence="11" type="ORF">BES34_011125</name>
</gene>
<keyword evidence="5 10" id="KW-0812">Transmembrane</keyword>
<feature type="transmembrane region" description="Helical" evidence="10">
    <location>
        <begin position="361"/>
        <end position="383"/>
    </location>
</feature>
<keyword evidence="8 9" id="KW-0012">Acyltransferase</keyword>
<evidence type="ECO:0000256" key="2">
    <source>
        <dbReference type="ARBA" id="ARBA00010323"/>
    </source>
</evidence>
<feature type="transmembrane region" description="Helical" evidence="10">
    <location>
        <begin position="6"/>
        <end position="23"/>
    </location>
</feature>
<evidence type="ECO:0000256" key="7">
    <source>
        <dbReference type="ARBA" id="ARBA00023136"/>
    </source>
</evidence>
<feature type="transmembrane region" description="Helical" evidence="10">
    <location>
        <begin position="152"/>
        <end position="172"/>
    </location>
</feature>
<feature type="transmembrane region" description="Helical" evidence="10">
    <location>
        <begin position="119"/>
        <end position="140"/>
    </location>
</feature>
<evidence type="ECO:0000313" key="11">
    <source>
        <dbReference type="EMBL" id="PNV74821.1"/>
    </source>
</evidence>
<feature type="transmembrane region" description="Helical" evidence="10">
    <location>
        <begin position="470"/>
        <end position="488"/>
    </location>
</feature>